<evidence type="ECO:0000313" key="8">
    <source>
        <dbReference type="Proteomes" id="UP000070444"/>
    </source>
</evidence>
<dbReference type="AlphaFoldDB" id="A0A137PFS6"/>
<sequence length="614" mass="69653">MKMRAHFFDIQLFMNSDLQMLEGRTPLILQCYLPYKHSFIALGNYTAANKAHLLFSAVPILLRHRFASDGKNHEVWIIPASDDLYTSELAFEGHYDIGGNIHVQTRIEDEDKVTVFSIGEGEGWVSLRPLKASKSSNNGNLFIIALNQSNLLTLNATFKDDYHWTKSNLNNDEDYDNVEIATWGSYDTYLDKSTGQLDVKFMKQAGSSSSKLYLLKTDSAPIADSRFKQSSLFEGLPFIFELPLDYPNDLVPNKLECPTFDWKVRYTQWDQAPWTSIAKTGSKFELNAIDMRHTTGHCAYMSTFEITDPQPSSAVYLKLDLRHRGTVWINGHYVGSMTVFSRQIFMAGCHCGPELLPGRYKSFDVTRFLKYPVGSGSELNKVVILTESFGINRQSMMFDDARNPRGLLHATWSNLNFKTPPKWYVTGIDSQDNHNSYQSSGLFDESTIHSSSDWSPSEALTSMSQINHSTITWYSCKFRHPLSEESLSSPTELNYPLQVHLKGPFIGYIWINKVLIGRYYGNNIGPQKHFYIMEGLLKEDEDNELILAIYPGSLTDLDPKAKSTVDIMNSPIQVEIGPWYVELSDVNQSGNLLPKLEGGIPFIYANTSLQIMNH</sequence>
<dbReference type="GO" id="GO:0004565">
    <property type="term" value="F:beta-galactosidase activity"/>
    <property type="evidence" value="ECO:0007669"/>
    <property type="project" value="UniProtKB-EC"/>
</dbReference>
<keyword evidence="4" id="KW-0325">Glycoprotein</keyword>
<dbReference type="Pfam" id="PF13364">
    <property type="entry name" value="BetaGal_ABD2"/>
    <property type="match status" value="1"/>
</dbReference>
<dbReference type="GO" id="GO:0005975">
    <property type="term" value="P:carbohydrate metabolic process"/>
    <property type="evidence" value="ECO:0007669"/>
    <property type="project" value="InterPro"/>
</dbReference>
<gene>
    <name evidence="7" type="ORF">CONCODRAFT_102301</name>
</gene>
<keyword evidence="3" id="KW-0378">Hydrolase</keyword>
<evidence type="ECO:0000256" key="3">
    <source>
        <dbReference type="ARBA" id="ARBA00022801"/>
    </source>
</evidence>
<evidence type="ECO:0000256" key="2">
    <source>
        <dbReference type="ARBA" id="ARBA00012756"/>
    </source>
</evidence>
<proteinExistence type="predicted"/>
<dbReference type="InterPro" id="IPR001944">
    <property type="entry name" value="Glycoside_Hdrlase_35"/>
</dbReference>
<dbReference type="InterPro" id="IPR025300">
    <property type="entry name" value="BetaGal_jelly_roll_dom"/>
</dbReference>
<accession>A0A137PFS6</accession>
<dbReference type="PANTHER" id="PTHR23421">
    <property type="entry name" value="BETA-GALACTOSIDASE RELATED"/>
    <property type="match status" value="1"/>
</dbReference>
<evidence type="ECO:0000256" key="1">
    <source>
        <dbReference type="ARBA" id="ARBA00001412"/>
    </source>
</evidence>
<evidence type="ECO:0000313" key="7">
    <source>
        <dbReference type="EMBL" id="KXN73825.1"/>
    </source>
</evidence>
<dbReference type="Gene3D" id="2.60.120.260">
    <property type="entry name" value="Galactose-binding domain-like"/>
    <property type="match status" value="2"/>
</dbReference>
<feature type="domain" description="Beta-galactosidase jelly roll" evidence="6">
    <location>
        <begin position="450"/>
        <end position="549"/>
    </location>
</feature>
<reference evidence="7 8" key="1">
    <citation type="journal article" date="2015" name="Genome Biol. Evol.">
        <title>Phylogenomic analyses indicate that early fungi evolved digesting cell walls of algal ancestors of land plants.</title>
        <authorList>
            <person name="Chang Y."/>
            <person name="Wang S."/>
            <person name="Sekimoto S."/>
            <person name="Aerts A.L."/>
            <person name="Choi C."/>
            <person name="Clum A."/>
            <person name="LaButti K.M."/>
            <person name="Lindquist E.A."/>
            <person name="Yee Ngan C."/>
            <person name="Ohm R.A."/>
            <person name="Salamov A.A."/>
            <person name="Grigoriev I.V."/>
            <person name="Spatafora J.W."/>
            <person name="Berbee M.L."/>
        </authorList>
    </citation>
    <scope>NUCLEOTIDE SEQUENCE [LARGE SCALE GENOMIC DNA]</scope>
    <source>
        <strain evidence="7 8">NRRL 28638</strain>
    </source>
</reference>
<dbReference type="EMBL" id="KQ964431">
    <property type="protein sequence ID" value="KXN73825.1"/>
    <property type="molecule type" value="Genomic_DNA"/>
</dbReference>
<name>A0A137PFS6_CONC2</name>
<dbReference type="InterPro" id="IPR008979">
    <property type="entry name" value="Galactose-bd-like_sf"/>
</dbReference>
<comment type="catalytic activity">
    <reaction evidence="1">
        <text>Hydrolysis of terminal non-reducing beta-D-galactose residues in beta-D-galactosides.</text>
        <dbReference type="EC" id="3.2.1.23"/>
    </reaction>
</comment>
<keyword evidence="8" id="KW-1185">Reference proteome</keyword>
<keyword evidence="5" id="KW-0326">Glycosidase</keyword>
<evidence type="ECO:0000256" key="4">
    <source>
        <dbReference type="ARBA" id="ARBA00023180"/>
    </source>
</evidence>
<evidence type="ECO:0000256" key="5">
    <source>
        <dbReference type="ARBA" id="ARBA00023295"/>
    </source>
</evidence>
<dbReference type="EC" id="3.2.1.23" evidence="2"/>
<dbReference type="OrthoDB" id="1657402at2759"/>
<evidence type="ECO:0000259" key="6">
    <source>
        <dbReference type="Pfam" id="PF13364"/>
    </source>
</evidence>
<dbReference type="STRING" id="796925.A0A137PFS6"/>
<organism evidence="7 8">
    <name type="scientific">Conidiobolus coronatus (strain ATCC 28846 / CBS 209.66 / NRRL 28638)</name>
    <name type="common">Delacroixia coronata</name>
    <dbReference type="NCBI Taxonomy" id="796925"/>
    <lineage>
        <taxon>Eukaryota</taxon>
        <taxon>Fungi</taxon>
        <taxon>Fungi incertae sedis</taxon>
        <taxon>Zoopagomycota</taxon>
        <taxon>Entomophthoromycotina</taxon>
        <taxon>Entomophthoromycetes</taxon>
        <taxon>Entomophthorales</taxon>
        <taxon>Ancylistaceae</taxon>
        <taxon>Conidiobolus</taxon>
    </lineage>
</organism>
<dbReference type="SUPFAM" id="SSF49785">
    <property type="entry name" value="Galactose-binding domain-like"/>
    <property type="match status" value="2"/>
</dbReference>
<dbReference type="Proteomes" id="UP000070444">
    <property type="component" value="Unassembled WGS sequence"/>
</dbReference>
<protein>
    <recommendedName>
        <fullName evidence="2">beta-galactosidase</fullName>
        <ecNumber evidence="2">3.2.1.23</ecNumber>
    </recommendedName>
</protein>